<dbReference type="Pfam" id="PF13385">
    <property type="entry name" value="Laminin_G_3"/>
    <property type="match status" value="1"/>
</dbReference>
<proteinExistence type="predicted"/>
<dbReference type="Pfam" id="PF02368">
    <property type="entry name" value="Big_2"/>
    <property type="match status" value="1"/>
</dbReference>
<reference evidence="3" key="1">
    <citation type="submission" date="2019-08" db="EMBL/GenBank/DDBJ databases">
        <title>Comparative genome analysis confer to the adaptation heavy metal polluted environment.</title>
        <authorList>
            <person name="Li Y."/>
        </authorList>
    </citation>
    <scope>NUCLEOTIDE SEQUENCE [LARGE SCALE GENOMIC DNA]</scope>
    <source>
        <strain evidence="3">P1</strain>
    </source>
</reference>
<evidence type="ECO:0000259" key="2">
    <source>
        <dbReference type="SMART" id="SM00635"/>
    </source>
</evidence>
<dbReference type="Proteomes" id="UP000251402">
    <property type="component" value="Chromosome"/>
</dbReference>
<sequence length="343" mass="37734">MKKFYPLLLLLPAFAFVHTSCSKLTDQPKPVTDSTKTLKEISLRDTLTMYTDQVIQLDVKVRPINFDTTKLVWVSSDTSVVSVSQLGRITAKKEGSSKVSVSNAEKTKSVSCTVTVKDSLRVGMIAYYPFGANTADVSGNGNNGLGYNLAQVADRFGNANGAYYFNGFNSYIVVKDKQTLRLSHTDFTISTWVKLDVYNYSFASQIIDKRIPELGNGWNVSITGYDFVSTGQGGLGLLTFNENNSPLLTLSQGAISVNAWHLITTVYHYPTHTLALYIDGAKDITFDGIASPNITITADAYIGRDNPDVPSPGYFLKGALDDMRLYDRALSDKEIKKLYKATN</sequence>
<dbReference type="GO" id="GO:0004553">
    <property type="term" value="F:hydrolase activity, hydrolyzing O-glycosyl compounds"/>
    <property type="evidence" value="ECO:0007669"/>
    <property type="project" value="UniProtKB-ARBA"/>
</dbReference>
<dbReference type="RefSeq" id="WP_112568950.1">
    <property type="nucleotide sequence ID" value="NZ_CP043450.1"/>
</dbReference>
<accession>A0A5C1I401</accession>
<evidence type="ECO:0000313" key="4">
    <source>
        <dbReference type="Proteomes" id="UP000251402"/>
    </source>
</evidence>
<dbReference type="InterPro" id="IPR003343">
    <property type="entry name" value="Big_2"/>
</dbReference>
<dbReference type="KEGG" id="mrub:DEO27_022820"/>
<feature type="chain" id="PRO_5022993043" evidence="1">
    <location>
        <begin position="16"/>
        <end position="343"/>
    </location>
</feature>
<organism evidence="3 4">
    <name type="scientific">Mucilaginibacter rubeus</name>
    <dbReference type="NCBI Taxonomy" id="2027860"/>
    <lineage>
        <taxon>Bacteria</taxon>
        <taxon>Pseudomonadati</taxon>
        <taxon>Bacteroidota</taxon>
        <taxon>Sphingobacteriia</taxon>
        <taxon>Sphingobacteriales</taxon>
        <taxon>Sphingobacteriaceae</taxon>
        <taxon>Mucilaginibacter</taxon>
    </lineage>
</organism>
<feature type="domain" description="BIG2" evidence="2">
    <location>
        <begin position="37"/>
        <end position="113"/>
    </location>
</feature>
<dbReference type="SUPFAM" id="SSF49373">
    <property type="entry name" value="Invasin/intimin cell-adhesion fragments"/>
    <property type="match status" value="1"/>
</dbReference>
<dbReference type="AlphaFoldDB" id="A0A5C1I401"/>
<dbReference type="SMART" id="SM00635">
    <property type="entry name" value="BID_2"/>
    <property type="match status" value="1"/>
</dbReference>
<dbReference type="InterPro" id="IPR008964">
    <property type="entry name" value="Invasin/intimin_cell_adhesion"/>
</dbReference>
<dbReference type="SUPFAM" id="SSF49899">
    <property type="entry name" value="Concanavalin A-like lectins/glucanases"/>
    <property type="match status" value="1"/>
</dbReference>
<dbReference type="Gene3D" id="2.60.40.1080">
    <property type="match status" value="1"/>
</dbReference>
<dbReference type="Gene3D" id="2.60.120.200">
    <property type="match status" value="1"/>
</dbReference>
<dbReference type="EMBL" id="CP043450">
    <property type="protein sequence ID" value="QEM12723.1"/>
    <property type="molecule type" value="Genomic_DNA"/>
</dbReference>
<dbReference type="InterPro" id="IPR013320">
    <property type="entry name" value="ConA-like_dom_sf"/>
</dbReference>
<dbReference type="GO" id="GO:0005975">
    <property type="term" value="P:carbohydrate metabolic process"/>
    <property type="evidence" value="ECO:0007669"/>
    <property type="project" value="UniProtKB-ARBA"/>
</dbReference>
<dbReference type="OrthoDB" id="9814380at2"/>
<gene>
    <name evidence="3" type="ORF">DEO27_022820</name>
</gene>
<keyword evidence="4" id="KW-1185">Reference proteome</keyword>
<name>A0A5C1I401_9SPHI</name>
<keyword evidence="1" id="KW-0732">Signal</keyword>
<feature type="signal peptide" evidence="1">
    <location>
        <begin position="1"/>
        <end position="15"/>
    </location>
</feature>
<protein>
    <submittedName>
        <fullName evidence="3">LamG domain-containing protein</fullName>
    </submittedName>
</protein>
<evidence type="ECO:0000313" key="3">
    <source>
        <dbReference type="EMBL" id="QEM12723.1"/>
    </source>
</evidence>
<evidence type="ECO:0000256" key="1">
    <source>
        <dbReference type="SAM" id="SignalP"/>
    </source>
</evidence>